<keyword evidence="4 5" id="KW-0687">Ribonucleoprotein</keyword>
<dbReference type="Gene3D" id="2.40.240.10">
    <property type="entry name" value="Ribosomal Protein L25, Chain P"/>
    <property type="match status" value="1"/>
</dbReference>
<evidence type="ECO:0000313" key="9">
    <source>
        <dbReference type="EMBL" id="BBA17646.1"/>
    </source>
</evidence>
<sequence length="210" mass="24079">MQYINIYGKKRNIGKKAIESIRSSGEVPCILYGKNINIPFSTSLESFKNLIYTSKIHWVNIQIEGKNINAVQKEIQFDPISEKILHADFCKIDPKKSIILEIPVKTFGRSIGVSKGGEYYSTIRKLKIKAIPSFFPEYIKLDISNLDIGEKITVKDIYPKGYTILHPTNTLLARVKHSRITTTSTEEKKTDPISNKKEYQEENKKKNIKK</sequence>
<comment type="function">
    <text evidence="5">This is one of the proteins that binds to the 5S RNA in the ribosome where it forms part of the central protuberance.</text>
</comment>
<keyword evidence="1 5" id="KW-0699">rRNA-binding</keyword>
<dbReference type="Pfam" id="PF01386">
    <property type="entry name" value="Ribosomal_L25p"/>
    <property type="match status" value="1"/>
</dbReference>
<feature type="compositionally biased region" description="Basic and acidic residues" evidence="6">
    <location>
        <begin position="185"/>
        <end position="210"/>
    </location>
</feature>
<evidence type="ECO:0000256" key="6">
    <source>
        <dbReference type="SAM" id="MobiDB-lite"/>
    </source>
</evidence>
<evidence type="ECO:0000259" key="8">
    <source>
        <dbReference type="Pfam" id="PF14693"/>
    </source>
</evidence>
<dbReference type="NCBIfam" id="TIGR00731">
    <property type="entry name" value="bL25_bact_ctc"/>
    <property type="match status" value="1"/>
</dbReference>
<gene>
    <name evidence="5 9" type="primary">rplY</name>
    <name evidence="5" type="synonym">ctc</name>
    <name evidence="9" type="ORF">CPU2_136</name>
</gene>
<dbReference type="Proteomes" id="UP000262607">
    <property type="component" value="Chromosome"/>
</dbReference>
<feature type="region of interest" description="Disordered" evidence="6">
    <location>
        <begin position="183"/>
        <end position="210"/>
    </location>
</feature>
<evidence type="ECO:0000256" key="2">
    <source>
        <dbReference type="ARBA" id="ARBA00022884"/>
    </source>
</evidence>
<comment type="subunit">
    <text evidence="5">Part of the 50S ribosomal subunit; part of the 5S rRNA/L5/L18/L25 subcomplex. Contacts the 5S rRNA. Binds to the 5S rRNA independently of L5 and L18.</text>
</comment>
<evidence type="ECO:0000256" key="1">
    <source>
        <dbReference type="ARBA" id="ARBA00022730"/>
    </source>
</evidence>
<protein>
    <recommendedName>
        <fullName evidence="5">Large ribosomal subunit protein bL25</fullName>
    </recommendedName>
    <alternativeName>
        <fullName evidence="5">General stress protein CTC</fullName>
    </alternativeName>
</protein>
<comment type="similarity">
    <text evidence="5">Belongs to the bacterial ribosomal protein bL25 family. CTC subfamily.</text>
</comment>
<evidence type="ECO:0000259" key="7">
    <source>
        <dbReference type="Pfam" id="PF01386"/>
    </source>
</evidence>
<dbReference type="EMBL" id="AP014610">
    <property type="protein sequence ID" value="BBA17646.1"/>
    <property type="molecule type" value="Genomic_DNA"/>
</dbReference>
<dbReference type="GO" id="GO:0006412">
    <property type="term" value="P:translation"/>
    <property type="evidence" value="ECO:0007669"/>
    <property type="project" value="UniProtKB-UniRule"/>
</dbReference>
<dbReference type="HAMAP" id="MF_01334">
    <property type="entry name" value="Ribosomal_bL25_CTC"/>
    <property type="match status" value="1"/>
</dbReference>
<feature type="domain" description="Large ribosomal subunit protein bL25 L25" evidence="7">
    <location>
        <begin position="8"/>
        <end position="89"/>
    </location>
</feature>
<dbReference type="InterPro" id="IPR020057">
    <property type="entry name" value="Ribosomal_bL25_b-dom"/>
</dbReference>
<dbReference type="SUPFAM" id="SSF50715">
    <property type="entry name" value="Ribosomal protein L25-like"/>
    <property type="match status" value="1"/>
</dbReference>
<dbReference type="CDD" id="cd00495">
    <property type="entry name" value="Ribosomal_L25_TL5_CTC"/>
    <property type="match status" value="1"/>
</dbReference>
<dbReference type="InterPro" id="IPR020930">
    <property type="entry name" value="Ribosomal_uL5_bac-type"/>
</dbReference>
<evidence type="ECO:0000256" key="3">
    <source>
        <dbReference type="ARBA" id="ARBA00022980"/>
    </source>
</evidence>
<dbReference type="AlphaFoldDB" id="A0AAD1CL73"/>
<name>A0AAD1CL73_9FLAO</name>
<evidence type="ECO:0000313" key="10">
    <source>
        <dbReference type="Proteomes" id="UP000262607"/>
    </source>
</evidence>
<dbReference type="RefSeq" id="WP_110548836.1">
    <property type="nucleotide sequence ID" value="NZ_AP014610.1"/>
</dbReference>
<dbReference type="InterPro" id="IPR029751">
    <property type="entry name" value="Ribosomal_L25_dom"/>
</dbReference>
<reference evidence="9 10" key="1">
    <citation type="submission" date="2014-06" db="EMBL/GenBank/DDBJ databases">
        <title>Genome sequence of the intracellular symbiont Blattabacterium cuenoti, strain CPU2 from the wood feeding cockroach Cryptocercus punctulatus.</title>
        <authorList>
            <person name="Kinjo Y."/>
            <person name="Ohkuma M."/>
            <person name="Tokuda G."/>
        </authorList>
    </citation>
    <scope>NUCLEOTIDE SEQUENCE [LARGE SCALE GENOMIC DNA]</scope>
    <source>
        <strain evidence="9 10">CPU2</strain>
    </source>
</reference>
<dbReference type="GO" id="GO:0003735">
    <property type="term" value="F:structural constituent of ribosome"/>
    <property type="evidence" value="ECO:0007669"/>
    <property type="project" value="InterPro"/>
</dbReference>
<dbReference type="GeneID" id="66556934"/>
<feature type="domain" description="Large ribosomal subunit protein bL25 beta" evidence="8">
    <location>
        <begin position="100"/>
        <end position="178"/>
    </location>
</feature>
<dbReference type="InterPro" id="IPR037121">
    <property type="entry name" value="Ribosomal_bL25_C"/>
</dbReference>
<dbReference type="InterPro" id="IPR001021">
    <property type="entry name" value="Ribosomal_bL25_long"/>
</dbReference>
<dbReference type="PANTHER" id="PTHR33284:SF1">
    <property type="entry name" value="RIBOSOMAL PROTEIN L25_GLN-TRNA SYNTHETASE, ANTI-CODON-BINDING DOMAIN-CONTAINING PROTEIN"/>
    <property type="match status" value="1"/>
</dbReference>
<dbReference type="InterPro" id="IPR011035">
    <property type="entry name" value="Ribosomal_bL25/Gln-tRNA_synth"/>
</dbReference>
<keyword evidence="2 5" id="KW-0694">RNA-binding</keyword>
<accession>A0AAD1CL73</accession>
<organism evidence="9 10">
    <name type="scientific">Blattabacterium punctulatus CPU2</name>
    <dbReference type="NCBI Taxonomy" id="1457032"/>
    <lineage>
        <taxon>Bacteria</taxon>
        <taxon>Pseudomonadati</taxon>
        <taxon>Bacteroidota</taxon>
        <taxon>Flavobacteriia</taxon>
        <taxon>Flavobacteriales</taxon>
        <taxon>Blattabacteriaceae</taxon>
        <taxon>Blattabacterium</taxon>
    </lineage>
</organism>
<evidence type="ECO:0000256" key="5">
    <source>
        <dbReference type="HAMAP-Rule" id="MF_01334"/>
    </source>
</evidence>
<dbReference type="GO" id="GO:0022625">
    <property type="term" value="C:cytosolic large ribosomal subunit"/>
    <property type="evidence" value="ECO:0007669"/>
    <property type="project" value="TreeGrafter"/>
</dbReference>
<proteinExistence type="inferred from homology"/>
<dbReference type="PANTHER" id="PTHR33284">
    <property type="entry name" value="RIBOSOMAL PROTEIN L25/GLN-TRNA SYNTHETASE, ANTI-CODON-BINDING DOMAIN-CONTAINING PROTEIN"/>
    <property type="match status" value="1"/>
</dbReference>
<dbReference type="GO" id="GO:0008097">
    <property type="term" value="F:5S rRNA binding"/>
    <property type="evidence" value="ECO:0007669"/>
    <property type="project" value="InterPro"/>
</dbReference>
<dbReference type="InterPro" id="IPR020056">
    <property type="entry name" value="Rbsml_bL25/Gln-tRNA_synth_N"/>
</dbReference>
<dbReference type="Pfam" id="PF14693">
    <property type="entry name" value="Ribosomal_TL5_C"/>
    <property type="match status" value="1"/>
</dbReference>
<keyword evidence="3 5" id="KW-0689">Ribosomal protein</keyword>
<evidence type="ECO:0000256" key="4">
    <source>
        <dbReference type="ARBA" id="ARBA00023274"/>
    </source>
</evidence>
<dbReference type="Gene3D" id="2.170.120.20">
    <property type="entry name" value="Ribosomal protein L25, beta domain"/>
    <property type="match status" value="1"/>
</dbReference>